<dbReference type="VEuPathDB" id="FungiDB:PTTG_28855"/>
<reference evidence="3 4" key="3">
    <citation type="journal article" date="2017" name="G3 (Bethesda)">
        <title>Comparative analysis highlights variable genome content of wheat rusts and divergence of the mating loci.</title>
        <authorList>
            <person name="Cuomo C.A."/>
            <person name="Bakkeren G."/>
            <person name="Khalil H.B."/>
            <person name="Panwar V."/>
            <person name="Joly D."/>
            <person name="Linning R."/>
            <person name="Sakthikumar S."/>
            <person name="Song X."/>
            <person name="Adiconis X."/>
            <person name="Fan L."/>
            <person name="Goldberg J.M."/>
            <person name="Levin J.Z."/>
            <person name="Young S."/>
            <person name="Zeng Q."/>
            <person name="Anikster Y."/>
            <person name="Bruce M."/>
            <person name="Wang M."/>
            <person name="Yin C."/>
            <person name="McCallum B."/>
            <person name="Szabo L.J."/>
            <person name="Hulbert S."/>
            <person name="Chen X."/>
            <person name="Fellers J.P."/>
        </authorList>
    </citation>
    <scope>NUCLEOTIDE SEQUENCE</scope>
    <source>
        <strain evidence="4">Isolate 1-1 / race 1 (BBBD)</strain>
        <strain evidence="3">isolate 1-1 / race 1 (BBBD)</strain>
    </source>
</reference>
<dbReference type="Proteomes" id="UP000005240">
    <property type="component" value="Unassembled WGS sequence"/>
</dbReference>
<keyword evidence="4" id="KW-1185">Reference proteome</keyword>
<dbReference type="EMBL" id="ADAS02000146">
    <property type="protein sequence ID" value="OAV88951.1"/>
    <property type="molecule type" value="Genomic_DNA"/>
</dbReference>
<gene>
    <name evidence="2" type="ORF">PTTG_28855</name>
</gene>
<evidence type="ECO:0000313" key="2">
    <source>
        <dbReference type="EMBL" id="OAV88951.1"/>
    </source>
</evidence>
<feature type="region of interest" description="Disordered" evidence="1">
    <location>
        <begin position="233"/>
        <end position="321"/>
    </location>
</feature>
<accession>A0A180G8H4</accession>
<organism evidence="2">
    <name type="scientific">Puccinia triticina (isolate 1-1 / race 1 (BBBD))</name>
    <name type="common">Brown leaf rust fungus</name>
    <dbReference type="NCBI Taxonomy" id="630390"/>
    <lineage>
        <taxon>Eukaryota</taxon>
        <taxon>Fungi</taxon>
        <taxon>Dikarya</taxon>
        <taxon>Basidiomycota</taxon>
        <taxon>Pucciniomycotina</taxon>
        <taxon>Pucciniomycetes</taxon>
        <taxon>Pucciniales</taxon>
        <taxon>Pucciniaceae</taxon>
        <taxon>Puccinia</taxon>
    </lineage>
</organism>
<protein>
    <submittedName>
        <fullName evidence="2 3">Uncharacterized protein</fullName>
    </submittedName>
</protein>
<dbReference type="AlphaFoldDB" id="A0A180G8H4"/>
<evidence type="ECO:0000313" key="4">
    <source>
        <dbReference type="Proteomes" id="UP000005240"/>
    </source>
</evidence>
<reference evidence="2" key="1">
    <citation type="submission" date="2009-11" db="EMBL/GenBank/DDBJ databases">
        <authorList>
            <consortium name="The Broad Institute Genome Sequencing Platform"/>
            <person name="Ward D."/>
            <person name="Feldgarden M."/>
            <person name="Earl A."/>
            <person name="Young S.K."/>
            <person name="Zeng Q."/>
            <person name="Koehrsen M."/>
            <person name="Alvarado L."/>
            <person name="Berlin A."/>
            <person name="Bochicchio J."/>
            <person name="Borenstein D."/>
            <person name="Chapman S.B."/>
            <person name="Chen Z."/>
            <person name="Engels R."/>
            <person name="Freedman E."/>
            <person name="Gellesch M."/>
            <person name="Goldberg J."/>
            <person name="Griggs A."/>
            <person name="Gujja S."/>
            <person name="Heilman E."/>
            <person name="Heiman D."/>
            <person name="Hepburn T."/>
            <person name="Howarth C."/>
            <person name="Jen D."/>
            <person name="Larson L."/>
            <person name="Lewis B."/>
            <person name="Mehta T."/>
            <person name="Park D."/>
            <person name="Pearson M."/>
            <person name="Roberts A."/>
            <person name="Saif S."/>
            <person name="Shea T."/>
            <person name="Shenoy N."/>
            <person name="Sisk P."/>
            <person name="Stolte C."/>
            <person name="Sykes S."/>
            <person name="Thomson T."/>
            <person name="Walk T."/>
            <person name="White J."/>
            <person name="Yandava C."/>
            <person name="Izard J."/>
            <person name="Baranova O.V."/>
            <person name="Blanton J.M."/>
            <person name="Tanner A.C."/>
            <person name="Dewhirst F.E."/>
            <person name="Haas B."/>
            <person name="Nusbaum C."/>
            <person name="Birren B."/>
        </authorList>
    </citation>
    <scope>NUCLEOTIDE SEQUENCE [LARGE SCALE GENOMIC DNA]</scope>
    <source>
        <strain evidence="2">1-1 BBBD Race 1</strain>
    </source>
</reference>
<evidence type="ECO:0000256" key="1">
    <source>
        <dbReference type="SAM" id="MobiDB-lite"/>
    </source>
</evidence>
<feature type="compositionally biased region" description="Basic and acidic residues" evidence="1">
    <location>
        <begin position="277"/>
        <end position="297"/>
    </location>
</feature>
<dbReference type="EnsemblFungi" id="PTTG_28855-t43_1">
    <property type="protein sequence ID" value="PTTG_28855-t43_1-p1"/>
    <property type="gene ID" value="PTTG_28855"/>
</dbReference>
<sequence>MHSFLCKAIGLNLESHFCETPGLQTSSRLLADGRCTQAIGMCSRGTCVVFKLGATEFARAKVQRFPTLPTRQKRLEIAATPKIDKTLEELGCGKSGPVACFVEGTSHLPNHSLCQESENIRANSHRRDKRQDPALVSYSLIQRLRLHLPYCPPNCEGMDSLLIFQIWFVWIVPAFLRAAPLSPKSLVGLPDSTFLEASRSYSDVRAVNIELSGSNSIATSKLAPNDLRKPILLGKENPVPASGSESYRLLKESSTLETEENPSRKLKPPPSQNQKAISDEVMRSSKPEPPDKLEHSGPSEPFKGNLKNKHCEHSFRNRNSK</sequence>
<reference evidence="2" key="2">
    <citation type="submission" date="2016-05" db="EMBL/GenBank/DDBJ databases">
        <title>Comparative analysis highlights variable genome content of wheat rusts and divergence of the mating loci.</title>
        <authorList>
            <person name="Cuomo C.A."/>
            <person name="Bakkeren G."/>
            <person name="Szabo L."/>
            <person name="Khalil H."/>
            <person name="Joly D."/>
            <person name="Goldberg J."/>
            <person name="Young S."/>
            <person name="Zeng Q."/>
            <person name="Fellers J."/>
        </authorList>
    </citation>
    <scope>NUCLEOTIDE SEQUENCE [LARGE SCALE GENOMIC DNA]</scope>
    <source>
        <strain evidence="2">1-1 BBBD Race 1</strain>
    </source>
</reference>
<name>A0A180G8H4_PUCT1</name>
<reference evidence="3" key="4">
    <citation type="submission" date="2025-05" db="UniProtKB">
        <authorList>
            <consortium name="EnsemblFungi"/>
        </authorList>
    </citation>
    <scope>IDENTIFICATION</scope>
    <source>
        <strain evidence="3">isolate 1-1 / race 1 (BBBD)</strain>
    </source>
</reference>
<evidence type="ECO:0000313" key="3">
    <source>
        <dbReference type="EnsemblFungi" id="PTTG_28855-t43_1-p1"/>
    </source>
</evidence>
<proteinExistence type="predicted"/>